<reference evidence="2" key="1">
    <citation type="submission" date="2016-10" db="EMBL/GenBank/DDBJ databases">
        <authorList>
            <person name="Varghese N."/>
            <person name="Submissions S."/>
        </authorList>
    </citation>
    <scope>NUCLEOTIDE SEQUENCE [LARGE SCALE GENOMIC DNA]</scope>
    <source>
        <strain evidence="2">P18</strain>
    </source>
</reference>
<evidence type="ECO:0000313" key="1">
    <source>
        <dbReference type="EMBL" id="SFQ35197.1"/>
    </source>
</evidence>
<dbReference type="EMBL" id="FOXO01000037">
    <property type="protein sequence ID" value="SFQ35197.1"/>
    <property type="molecule type" value="Genomic_DNA"/>
</dbReference>
<protein>
    <submittedName>
        <fullName evidence="1">Uncharacterized protein</fullName>
    </submittedName>
</protein>
<organism evidence="1 2">
    <name type="scientific">Butyrivibrio proteoclasticus</name>
    <dbReference type="NCBI Taxonomy" id="43305"/>
    <lineage>
        <taxon>Bacteria</taxon>
        <taxon>Bacillati</taxon>
        <taxon>Bacillota</taxon>
        <taxon>Clostridia</taxon>
        <taxon>Lachnospirales</taxon>
        <taxon>Lachnospiraceae</taxon>
        <taxon>Butyrivibrio</taxon>
    </lineage>
</organism>
<gene>
    <name evidence="1" type="ORF">SAMN04487928_13713</name>
</gene>
<proteinExistence type="predicted"/>
<dbReference type="Proteomes" id="UP000182624">
    <property type="component" value="Unassembled WGS sequence"/>
</dbReference>
<accession>A0A1I5XTZ4</accession>
<dbReference type="AlphaFoldDB" id="A0A1I5XTZ4"/>
<evidence type="ECO:0000313" key="2">
    <source>
        <dbReference type="Proteomes" id="UP000182624"/>
    </source>
</evidence>
<sequence>MKSEGAKKMDTKKILESLTDMGCDEKEISFMKKMYEEGDTDTLLRDLRKCRCHLMDKLHDSQKKVDNMDFLIRQIQKEK</sequence>
<keyword evidence="2" id="KW-1185">Reference proteome</keyword>
<name>A0A1I5XTZ4_9FIRM</name>